<dbReference type="AlphaFoldDB" id="A0A1I2MUL4"/>
<evidence type="ECO:0000259" key="6">
    <source>
        <dbReference type="PROSITE" id="PS51012"/>
    </source>
</evidence>
<feature type="transmembrane region" description="Helical" evidence="5">
    <location>
        <begin position="64"/>
        <end position="82"/>
    </location>
</feature>
<dbReference type="GO" id="GO:0140359">
    <property type="term" value="F:ABC-type transporter activity"/>
    <property type="evidence" value="ECO:0007669"/>
    <property type="project" value="InterPro"/>
</dbReference>
<comment type="subcellular location">
    <subcellularLocation>
        <location evidence="5">Cell membrane</location>
        <topology evidence="5">Multi-pass membrane protein</topology>
    </subcellularLocation>
    <subcellularLocation>
        <location evidence="1">Membrane</location>
        <topology evidence="1">Multi-pass membrane protein</topology>
    </subcellularLocation>
</comment>
<name>A0A1I2MUL4_9BACL</name>
<accession>A0A1I2MUL4</accession>
<feature type="transmembrane region" description="Helical" evidence="5">
    <location>
        <begin position="202"/>
        <end position="224"/>
    </location>
</feature>
<dbReference type="InterPro" id="IPR013525">
    <property type="entry name" value="ABC2_TM"/>
</dbReference>
<dbReference type="PANTHER" id="PTHR43229">
    <property type="entry name" value="NODULATION PROTEIN J"/>
    <property type="match status" value="1"/>
</dbReference>
<sequence>MMKMLTICQAEMRKSHRHNFNNRLIYFSMFLWPIIQFINAYYAFKPFNLGQNSPLSRFVPVNKLGLFLITGCIAYIFFWSLVQSAWMMGYERQQGTLELILLTPASRTLIMFSRAAANLIEAVWMFSIFAILTIFFMGGLHIAHWWLLPFAVMVLLLSAVVWGGFLNTIFLFSRDAGFLYTLFEAPMEFFSGVRMPIMAFPIWAKVIAFVFPLTFVLTILRAIVMDGKTLGSICIPLIELAIILIALTAASFILVRYAEKHAKETGNLTFF</sequence>
<keyword evidence="3 5" id="KW-1133">Transmembrane helix</keyword>
<evidence type="ECO:0000256" key="3">
    <source>
        <dbReference type="ARBA" id="ARBA00022989"/>
    </source>
</evidence>
<protein>
    <recommendedName>
        <fullName evidence="5">Transport permease protein</fullName>
    </recommendedName>
</protein>
<feature type="transmembrane region" description="Helical" evidence="5">
    <location>
        <begin position="24"/>
        <end position="44"/>
    </location>
</feature>
<feature type="domain" description="ABC transmembrane type-2" evidence="6">
    <location>
        <begin position="24"/>
        <end position="258"/>
    </location>
</feature>
<gene>
    <name evidence="7" type="ORF">SAMN02982927_00068</name>
</gene>
<dbReference type="EMBL" id="FOOY01000003">
    <property type="protein sequence ID" value="SFF94590.1"/>
    <property type="molecule type" value="Genomic_DNA"/>
</dbReference>
<evidence type="ECO:0000256" key="2">
    <source>
        <dbReference type="ARBA" id="ARBA00022692"/>
    </source>
</evidence>
<keyword evidence="5" id="KW-1003">Cell membrane</keyword>
<dbReference type="PROSITE" id="PS51012">
    <property type="entry name" value="ABC_TM2"/>
    <property type="match status" value="1"/>
</dbReference>
<dbReference type="OrthoDB" id="9776218at2"/>
<keyword evidence="4 5" id="KW-0472">Membrane</keyword>
<dbReference type="GO" id="GO:0005886">
    <property type="term" value="C:plasma membrane"/>
    <property type="evidence" value="ECO:0007669"/>
    <property type="project" value="UniProtKB-SubCell"/>
</dbReference>
<dbReference type="STRING" id="269670.SAMN02982927_00068"/>
<feature type="transmembrane region" description="Helical" evidence="5">
    <location>
        <begin position="116"/>
        <end position="140"/>
    </location>
</feature>
<keyword evidence="8" id="KW-1185">Reference proteome</keyword>
<dbReference type="Pfam" id="PF01061">
    <property type="entry name" value="ABC2_membrane"/>
    <property type="match status" value="1"/>
</dbReference>
<evidence type="ECO:0000256" key="4">
    <source>
        <dbReference type="ARBA" id="ARBA00023136"/>
    </source>
</evidence>
<keyword evidence="5" id="KW-0813">Transport</keyword>
<evidence type="ECO:0000313" key="8">
    <source>
        <dbReference type="Proteomes" id="UP000198752"/>
    </source>
</evidence>
<comment type="similarity">
    <text evidence="5">Belongs to the ABC-2 integral membrane protein family.</text>
</comment>
<feature type="transmembrane region" description="Helical" evidence="5">
    <location>
        <begin position="230"/>
        <end position="255"/>
    </location>
</feature>
<dbReference type="Proteomes" id="UP000198752">
    <property type="component" value="Unassembled WGS sequence"/>
</dbReference>
<dbReference type="InterPro" id="IPR051784">
    <property type="entry name" value="Nod_factor_ABC_transporter"/>
</dbReference>
<evidence type="ECO:0000256" key="1">
    <source>
        <dbReference type="ARBA" id="ARBA00004141"/>
    </source>
</evidence>
<keyword evidence="2 5" id="KW-0812">Transmembrane</keyword>
<reference evidence="8" key="1">
    <citation type="submission" date="2016-10" db="EMBL/GenBank/DDBJ databases">
        <authorList>
            <person name="Varghese N."/>
            <person name="Submissions S."/>
        </authorList>
    </citation>
    <scope>NUCLEOTIDE SEQUENCE [LARGE SCALE GENOMIC DNA]</scope>
    <source>
        <strain evidence="8">ATCC 700379</strain>
    </source>
</reference>
<dbReference type="InterPro" id="IPR047817">
    <property type="entry name" value="ABC2_TM_bact-type"/>
</dbReference>
<feature type="transmembrane region" description="Helical" evidence="5">
    <location>
        <begin position="146"/>
        <end position="172"/>
    </location>
</feature>
<dbReference type="RefSeq" id="WP_093668942.1">
    <property type="nucleotide sequence ID" value="NZ_FOOY01000003.1"/>
</dbReference>
<proteinExistence type="inferred from homology"/>
<evidence type="ECO:0000313" key="7">
    <source>
        <dbReference type="EMBL" id="SFF94590.1"/>
    </source>
</evidence>
<dbReference type="PANTHER" id="PTHR43229:SF6">
    <property type="entry name" value="ABC-TYPE MULTIDRUG TRANSPORT SYSTEM, PERMEASE COMPONENT"/>
    <property type="match status" value="1"/>
</dbReference>
<evidence type="ECO:0000256" key="5">
    <source>
        <dbReference type="RuleBase" id="RU361157"/>
    </source>
</evidence>
<organism evidence="7 8">
    <name type="scientific">Sporolactobacillus nakayamae</name>
    <dbReference type="NCBI Taxonomy" id="269670"/>
    <lineage>
        <taxon>Bacteria</taxon>
        <taxon>Bacillati</taxon>
        <taxon>Bacillota</taxon>
        <taxon>Bacilli</taxon>
        <taxon>Bacillales</taxon>
        <taxon>Sporolactobacillaceae</taxon>
        <taxon>Sporolactobacillus</taxon>
    </lineage>
</organism>